<evidence type="ECO:0000256" key="4">
    <source>
        <dbReference type="ARBA" id="ARBA00022553"/>
    </source>
</evidence>
<organism evidence="13 14">
    <name type="scientific">Novipirellula aureliae</name>
    <dbReference type="NCBI Taxonomy" id="2527966"/>
    <lineage>
        <taxon>Bacteria</taxon>
        <taxon>Pseudomonadati</taxon>
        <taxon>Planctomycetota</taxon>
        <taxon>Planctomycetia</taxon>
        <taxon>Pirellulales</taxon>
        <taxon>Pirellulaceae</taxon>
        <taxon>Novipirellula</taxon>
    </lineage>
</organism>
<keyword evidence="7" id="KW-0418">Kinase</keyword>
<name>A0A5C6DVR7_9BACT</name>
<evidence type="ECO:0000256" key="1">
    <source>
        <dbReference type="ARBA" id="ARBA00000085"/>
    </source>
</evidence>
<evidence type="ECO:0000313" key="14">
    <source>
        <dbReference type="Proteomes" id="UP000315471"/>
    </source>
</evidence>
<evidence type="ECO:0000259" key="11">
    <source>
        <dbReference type="PROSITE" id="PS50109"/>
    </source>
</evidence>
<keyword evidence="5 13" id="KW-0808">Transferase</keyword>
<dbReference type="SUPFAM" id="SSF47384">
    <property type="entry name" value="Homodimeric domain of signal transducing histidine kinase"/>
    <property type="match status" value="1"/>
</dbReference>
<protein>
    <recommendedName>
        <fullName evidence="3">histidine kinase</fullName>
        <ecNumber evidence="3">2.7.13.3</ecNumber>
    </recommendedName>
</protein>
<dbReference type="InterPro" id="IPR036097">
    <property type="entry name" value="HisK_dim/P_sf"/>
</dbReference>
<evidence type="ECO:0000256" key="5">
    <source>
        <dbReference type="ARBA" id="ARBA00022679"/>
    </source>
</evidence>
<dbReference type="Proteomes" id="UP000315471">
    <property type="component" value="Unassembled WGS sequence"/>
</dbReference>
<evidence type="ECO:0000256" key="7">
    <source>
        <dbReference type="ARBA" id="ARBA00022777"/>
    </source>
</evidence>
<keyword evidence="6" id="KW-0547">Nucleotide-binding</keyword>
<evidence type="ECO:0000256" key="2">
    <source>
        <dbReference type="ARBA" id="ARBA00004370"/>
    </source>
</evidence>
<dbReference type="CDD" id="cd00082">
    <property type="entry name" value="HisKA"/>
    <property type="match status" value="1"/>
</dbReference>
<dbReference type="Pfam" id="PF02518">
    <property type="entry name" value="HATPase_c"/>
    <property type="match status" value="1"/>
</dbReference>
<dbReference type="PROSITE" id="PS50885">
    <property type="entry name" value="HAMP"/>
    <property type="match status" value="1"/>
</dbReference>
<dbReference type="Gene3D" id="6.10.340.10">
    <property type="match status" value="1"/>
</dbReference>
<dbReference type="InterPro" id="IPR004358">
    <property type="entry name" value="Sig_transdc_His_kin-like_C"/>
</dbReference>
<accession>A0A5C6DVR7</accession>
<dbReference type="EMBL" id="SJPY01000006">
    <property type="protein sequence ID" value="TWU38909.1"/>
    <property type="molecule type" value="Genomic_DNA"/>
</dbReference>
<evidence type="ECO:0000256" key="10">
    <source>
        <dbReference type="SAM" id="Phobius"/>
    </source>
</evidence>
<keyword evidence="8" id="KW-0067">ATP-binding</keyword>
<dbReference type="Gene3D" id="3.30.565.10">
    <property type="entry name" value="Histidine kinase-like ATPase, C-terminal domain"/>
    <property type="match status" value="1"/>
</dbReference>
<sequence>MRLAAKLILLFLGGLLLIVGLFAYLTIQQDRRLALAEHERYAADIAATLRPSLHDASQSGNPNDLQQMMIQSTARVRHTRIRLVEIDGNGQMDQSSYRQPSVPRSMIVTTSEVTTIRMPNPSGDNMLYTYVPLDPSDANVGKKESLEIAAPDTQESERIRRSMYSSILALLGVASLAGGVVWIGGVAMVGRPLSRLVAKVDRAGQGDFGDPIEVKSKDELGGLAIAVNRMCEQLESQRTRIATEMESRLETVEQLRHSDRLSSVGRLAAGIAHEIGTPLNVIGGRAELIGSGQLSEQAIAESAKAIQSETKRITKTIRELLDFARQSVPNRKIQSIVDLAKQTVDLARPLAAKERIELSLHSPQQELTVEIDESQIQQVVMNLIVNAIHSIKDNPAANEGAIDVYVGNAPSSGKIPECRTIAVSDNGIGMNEETKTHIFEPFFTTKEQGRGTGLGLSISHGIVKEHGGWIDVESTPNRGSRFTVYLPVGNEVS</sequence>
<dbReference type="OrthoDB" id="226486at2"/>
<dbReference type="InterPro" id="IPR003661">
    <property type="entry name" value="HisK_dim/P_dom"/>
</dbReference>
<evidence type="ECO:0000256" key="6">
    <source>
        <dbReference type="ARBA" id="ARBA00022741"/>
    </source>
</evidence>
<dbReference type="Pfam" id="PF00672">
    <property type="entry name" value="HAMP"/>
    <property type="match status" value="1"/>
</dbReference>
<dbReference type="Gene3D" id="1.10.287.130">
    <property type="match status" value="1"/>
</dbReference>
<keyword evidence="9" id="KW-0902">Two-component regulatory system</keyword>
<evidence type="ECO:0000256" key="9">
    <source>
        <dbReference type="ARBA" id="ARBA00023012"/>
    </source>
</evidence>
<feature type="domain" description="Histidine kinase" evidence="11">
    <location>
        <begin position="270"/>
        <end position="490"/>
    </location>
</feature>
<comment type="catalytic activity">
    <reaction evidence="1">
        <text>ATP + protein L-histidine = ADP + protein N-phospho-L-histidine.</text>
        <dbReference type="EC" id="2.7.13.3"/>
    </reaction>
</comment>
<keyword evidence="10" id="KW-0472">Membrane</keyword>
<dbReference type="InterPro" id="IPR036890">
    <property type="entry name" value="HATPase_C_sf"/>
</dbReference>
<dbReference type="GO" id="GO:0016020">
    <property type="term" value="C:membrane"/>
    <property type="evidence" value="ECO:0007669"/>
    <property type="project" value="UniProtKB-SubCell"/>
</dbReference>
<feature type="domain" description="HAMP" evidence="12">
    <location>
        <begin position="187"/>
        <end position="239"/>
    </location>
</feature>
<keyword evidence="10" id="KW-0812">Transmembrane</keyword>
<dbReference type="Pfam" id="PF00512">
    <property type="entry name" value="HisKA"/>
    <property type="match status" value="1"/>
</dbReference>
<dbReference type="GO" id="GO:0005524">
    <property type="term" value="F:ATP binding"/>
    <property type="evidence" value="ECO:0007669"/>
    <property type="project" value="UniProtKB-KW"/>
</dbReference>
<keyword evidence="14" id="KW-1185">Reference proteome</keyword>
<proteinExistence type="predicted"/>
<dbReference type="SMART" id="SM00387">
    <property type="entry name" value="HATPase_c"/>
    <property type="match status" value="1"/>
</dbReference>
<dbReference type="PROSITE" id="PS50109">
    <property type="entry name" value="HIS_KIN"/>
    <property type="match status" value="1"/>
</dbReference>
<keyword evidence="10" id="KW-1133">Transmembrane helix</keyword>
<dbReference type="EC" id="2.7.13.3" evidence="3"/>
<evidence type="ECO:0000313" key="13">
    <source>
        <dbReference type="EMBL" id="TWU38909.1"/>
    </source>
</evidence>
<reference evidence="13 14" key="1">
    <citation type="submission" date="2019-02" db="EMBL/GenBank/DDBJ databases">
        <title>Deep-cultivation of Planctomycetes and their phenomic and genomic characterization uncovers novel biology.</title>
        <authorList>
            <person name="Wiegand S."/>
            <person name="Jogler M."/>
            <person name="Boedeker C."/>
            <person name="Pinto D."/>
            <person name="Vollmers J."/>
            <person name="Rivas-Marin E."/>
            <person name="Kohn T."/>
            <person name="Peeters S.H."/>
            <person name="Heuer A."/>
            <person name="Rast P."/>
            <person name="Oberbeckmann S."/>
            <person name="Bunk B."/>
            <person name="Jeske O."/>
            <person name="Meyerdierks A."/>
            <person name="Storesund J.E."/>
            <person name="Kallscheuer N."/>
            <person name="Luecker S."/>
            <person name="Lage O.M."/>
            <person name="Pohl T."/>
            <person name="Merkel B.J."/>
            <person name="Hornburger P."/>
            <person name="Mueller R.-W."/>
            <person name="Bruemmer F."/>
            <person name="Labrenz M."/>
            <person name="Spormann A.M."/>
            <person name="Op Den Camp H."/>
            <person name="Overmann J."/>
            <person name="Amann R."/>
            <person name="Jetten M.S.M."/>
            <person name="Mascher T."/>
            <person name="Medema M.H."/>
            <person name="Devos D.P."/>
            <person name="Kaster A.-K."/>
            <person name="Ovreas L."/>
            <person name="Rohde M."/>
            <person name="Galperin M.Y."/>
            <person name="Jogler C."/>
        </authorList>
    </citation>
    <scope>NUCLEOTIDE SEQUENCE [LARGE SCALE GENOMIC DNA]</scope>
    <source>
        <strain evidence="13 14">Q31b</strain>
    </source>
</reference>
<comment type="subcellular location">
    <subcellularLocation>
        <location evidence="2">Membrane</location>
    </subcellularLocation>
</comment>
<dbReference type="InterPro" id="IPR003594">
    <property type="entry name" value="HATPase_dom"/>
</dbReference>
<evidence type="ECO:0000256" key="8">
    <source>
        <dbReference type="ARBA" id="ARBA00022840"/>
    </source>
</evidence>
<dbReference type="InterPro" id="IPR003660">
    <property type="entry name" value="HAMP_dom"/>
</dbReference>
<gene>
    <name evidence="13" type="primary">virA</name>
    <name evidence="13" type="ORF">Q31b_39870</name>
</gene>
<keyword evidence="4" id="KW-0597">Phosphoprotein</keyword>
<dbReference type="SMART" id="SM00388">
    <property type="entry name" value="HisKA"/>
    <property type="match status" value="1"/>
</dbReference>
<dbReference type="AlphaFoldDB" id="A0A5C6DVR7"/>
<evidence type="ECO:0000259" key="12">
    <source>
        <dbReference type="PROSITE" id="PS50885"/>
    </source>
</evidence>
<dbReference type="SUPFAM" id="SSF158472">
    <property type="entry name" value="HAMP domain-like"/>
    <property type="match status" value="1"/>
</dbReference>
<comment type="caution">
    <text evidence="13">The sequence shown here is derived from an EMBL/GenBank/DDBJ whole genome shotgun (WGS) entry which is preliminary data.</text>
</comment>
<dbReference type="InterPro" id="IPR005467">
    <property type="entry name" value="His_kinase_dom"/>
</dbReference>
<dbReference type="GO" id="GO:0000155">
    <property type="term" value="F:phosphorelay sensor kinase activity"/>
    <property type="evidence" value="ECO:0007669"/>
    <property type="project" value="InterPro"/>
</dbReference>
<dbReference type="PANTHER" id="PTHR43065:SF46">
    <property type="entry name" value="C4-DICARBOXYLATE TRANSPORT SENSOR PROTEIN DCTB"/>
    <property type="match status" value="1"/>
</dbReference>
<dbReference type="PANTHER" id="PTHR43065">
    <property type="entry name" value="SENSOR HISTIDINE KINASE"/>
    <property type="match status" value="1"/>
</dbReference>
<dbReference type="CDD" id="cd06225">
    <property type="entry name" value="HAMP"/>
    <property type="match status" value="1"/>
</dbReference>
<feature type="transmembrane region" description="Helical" evidence="10">
    <location>
        <begin position="163"/>
        <end position="189"/>
    </location>
</feature>
<dbReference type="SUPFAM" id="SSF55874">
    <property type="entry name" value="ATPase domain of HSP90 chaperone/DNA topoisomerase II/histidine kinase"/>
    <property type="match status" value="1"/>
</dbReference>
<dbReference type="PRINTS" id="PR00344">
    <property type="entry name" value="BCTRLSENSOR"/>
</dbReference>
<dbReference type="SMART" id="SM00304">
    <property type="entry name" value="HAMP"/>
    <property type="match status" value="2"/>
</dbReference>
<evidence type="ECO:0000256" key="3">
    <source>
        <dbReference type="ARBA" id="ARBA00012438"/>
    </source>
</evidence>